<dbReference type="PROSITE" id="PS50977">
    <property type="entry name" value="HTH_TETR_2"/>
    <property type="match status" value="1"/>
</dbReference>
<dbReference type="GO" id="GO:0003700">
    <property type="term" value="F:DNA-binding transcription factor activity"/>
    <property type="evidence" value="ECO:0007669"/>
    <property type="project" value="TreeGrafter"/>
</dbReference>
<feature type="domain" description="HTH tetR-type" evidence="6">
    <location>
        <begin position="14"/>
        <end position="74"/>
    </location>
</feature>
<evidence type="ECO:0000256" key="1">
    <source>
        <dbReference type="ARBA" id="ARBA00023015"/>
    </source>
</evidence>
<dbReference type="EMBL" id="JACHMK010000001">
    <property type="protein sequence ID" value="MBB6335351.1"/>
    <property type="molecule type" value="Genomic_DNA"/>
</dbReference>
<dbReference type="SUPFAM" id="SSF48498">
    <property type="entry name" value="Tetracyclin repressor-like, C-terminal domain"/>
    <property type="match status" value="1"/>
</dbReference>
<dbReference type="RefSeq" id="WP_049620400.1">
    <property type="nucleotide sequence ID" value="NZ_JACHMK010000001.1"/>
</dbReference>
<evidence type="ECO:0000256" key="4">
    <source>
        <dbReference type="PROSITE-ProRule" id="PRU00335"/>
    </source>
</evidence>
<keyword evidence="5" id="KW-0812">Transmembrane</keyword>
<comment type="caution">
    <text evidence="7">The sequence shown here is derived from an EMBL/GenBank/DDBJ whole genome shotgun (WGS) entry which is preliminary data.</text>
</comment>
<organism evidence="7 8">
    <name type="scientific">Schaalia hyovaginalis</name>
    <dbReference type="NCBI Taxonomy" id="29316"/>
    <lineage>
        <taxon>Bacteria</taxon>
        <taxon>Bacillati</taxon>
        <taxon>Actinomycetota</taxon>
        <taxon>Actinomycetes</taxon>
        <taxon>Actinomycetales</taxon>
        <taxon>Actinomycetaceae</taxon>
        <taxon>Schaalia</taxon>
    </lineage>
</organism>
<keyword evidence="5" id="KW-1133">Transmembrane helix</keyword>
<dbReference type="AlphaFoldDB" id="A0A923E3H0"/>
<dbReference type="SUPFAM" id="SSF46689">
    <property type="entry name" value="Homeodomain-like"/>
    <property type="match status" value="1"/>
</dbReference>
<sequence>MSDKNQRKQVVRGAGTRRRIRAAAMTLFTDRKFVEVTMSELAKAAGVYPNQITHHFGSKDALYVDVAFGLLLRDTERLQKAGRRASTPDAMKRVLARTALTMPSITVVVSALALARGNPTLQPEVEAGLNVLFRQSEQFLVRKLWEQHWTIDQDIDRATKTFWSAVFGAVIISQAGFPGGPSSVDVAATLSIHAADEAQRGDAE</sequence>
<dbReference type="Gene3D" id="1.10.357.10">
    <property type="entry name" value="Tetracycline Repressor, domain 2"/>
    <property type="match status" value="1"/>
</dbReference>
<dbReference type="GO" id="GO:0000976">
    <property type="term" value="F:transcription cis-regulatory region binding"/>
    <property type="evidence" value="ECO:0007669"/>
    <property type="project" value="TreeGrafter"/>
</dbReference>
<evidence type="ECO:0000256" key="3">
    <source>
        <dbReference type="ARBA" id="ARBA00023163"/>
    </source>
</evidence>
<keyword evidence="2 4" id="KW-0238">DNA-binding</keyword>
<proteinExistence type="predicted"/>
<dbReference type="InterPro" id="IPR050109">
    <property type="entry name" value="HTH-type_TetR-like_transc_reg"/>
</dbReference>
<dbReference type="PANTHER" id="PTHR30055:SF234">
    <property type="entry name" value="HTH-TYPE TRANSCRIPTIONAL REGULATOR BETI"/>
    <property type="match status" value="1"/>
</dbReference>
<dbReference type="InterPro" id="IPR036271">
    <property type="entry name" value="Tet_transcr_reg_TetR-rel_C_sf"/>
</dbReference>
<dbReference type="PANTHER" id="PTHR30055">
    <property type="entry name" value="HTH-TYPE TRANSCRIPTIONAL REGULATOR RUTR"/>
    <property type="match status" value="1"/>
</dbReference>
<dbReference type="InterPro" id="IPR001647">
    <property type="entry name" value="HTH_TetR"/>
</dbReference>
<keyword evidence="8" id="KW-1185">Reference proteome</keyword>
<dbReference type="InterPro" id="IPR009057">
    <property type="entry name" value="Homeodomain-like_sf"/>
</dbReference>
<dbReference type="Pfam" id="PF00440">
    <property type="entry name" value="TetR_N"/>
    <property type="match status" value="1"/>
</dbReference>
<evidence type="ECO:0000256" key="5">
    <source>
        <dbReference type="SAM" id="Phobius"/>
    </source>
</evidence>
<feature type="transmembrane region" description="Helical" evidence="5">
    <location>
        <begin position="94"/>
        <end position="115"/>
    </location>
</feature>
<keyword evidence="5" id="KW-0472">Membrane</keyword>
<dbReference type="Pfam" id="PF16914">
    <property type="entry name" value="TetR_C_12"/>
    <property type="match status" value="1"/>
</dbReference>
<name>A0A923E3H0_9ACTO</name>
<evidence type="ECO:0000259" key="6">
    <source>
        <dbReference type="PROSITE" id="PS50977"/>
    </source>
</evidence>
<keyword evidence="3" id="KW-0804">Transcription</keyword>
<evidence type="ECO:0000313" key="7">
    <source>
        <dbReference type="EMBL" id="MBB6335351.1"/>
    </source>
</evidence>
<evidence type="ECO:0000313" key="8">
    <source>
        <dbReference type="Proteomes" id="UP000617426"/>
    </source>
</evidence>
<dbReference type="Proteomes" id="UP000617426">
    <property type="component" value="Unassembled WGS sequence"/>
</dbReference>
<dbReference type="InterPro" id="IPR011075">
    <property type="entry name" value="TetR_C"/>
</dbReference>
<keyword evidence="1" id="KW-0805">Transcription regulation</keyword>
<accession>A0A923E3H0</accession>
<reference evidence="7" key="1">
    <citation type="submission" date="2020-08" db="EMBL/GenBank/DDBJ databases">
        <title>Sequencing the genomes of 1000 actinobacteria strains.</title>
        <authorList>
            <person name="Klenk H.-P."/>
        </authorList>
    </citation>
    <scope>NUCLEOTIDE SEQUENCE</scope>
    <source>
        <strain evidence="7">DSM 10695</strain>
    </source>
</reference>
<evidence type="ECO:0000256" key="2">
    <source>
        <dbReference type="ARBA" id="ARBA00023125"/>
    </source>
</evidence>
<feature type="DNA-binding region" description="H-T-H motif" evidence="4">
    <location>
        <begin position="37"/>
        <end position="56"/>
    </location>
</feature>
<protein>
    <submittedName>
        <fullName evidence="7">AcrR family transcriptional regulator</fullName>
    </submittedName>
</protein>
<gene>
    <name evidence="7" type="ORF">HD592_001916</name>
</gene>